<dbReference type="EMBL" id="MU005966">
    <property type="protein sequence ID" value="KAF2862403.1"/>
    <property type="molecule type" value="Genomic_DNA"/>
</dbReference>
<feature type="region of interest" description="Disordered" evidence="1">
    <location>
        <begin position="480"/>
        <end position="573"/>
    </location>
</feature>
<evidence type="ECO:0008006" key="4">
    <source>
        <dbReference type="Google" id="ProtNLM"/>
    </source>
</evidence>
<protein>
    <recommendedName>
        <fullName evidence="4">Ubiquitin carboxyl-terminal hydrolase 19</fullName>
    </recommendedName>
</protein>
<proteinExistence type="predicted"/>
<sequence length="573" mass="62024">MDPSSQAFVPSTNGTWRLQAEVTKLHQLQAELADRLARVEKKQEESQQSRGIWGPSASNPQAMCGVLQHGPMQHPDLAQFDQETRQLHLETDDEPRSRGITATSRANSVRFDESANQNHFSHSTRASVDLISRANSTLNGLSMADRTLSYKSDGRTSSAHSMRSGMSGRVSSLQLDTTYGLGDACRSPVSTPALAPGLLLLGAMPAIIRCWLTRNFKHDQLLYAAVCTGSYKSFLDWRLVQKLGFEHAVKMNGAGERKVEVRVYLPEAVPHPASTRSSSPAPHVPSVTTDFYIVEQAAADPESKAVQIVIGSDTLRIHNADILFSSSSMSLFDDERNKLNIPLVRPEDEAVFNSLSTMSDQSQTVIQDPQPMARPYLNGLGQHSSALSTTSSSASLPSDGQTRATGPHFTTMDAADAAKIGVIGDEVDARPESRISKTSRHPLPTAQMEPAPQSASHRPESSSIWNNWRRDGTNMVDWASVGKSRENPQPRGERAIKILKPKSGNRATSASISNGGGPSDGRSRYFDEGKWREPQGRAKAGDGINTGAATSKTKSNPIGSATAFPWLNSGGSK</sequence>
<feature type="compositionally biased region" description="Polar residues" evidence="1">
    <location>
        <begin position="453"/>
        <end position="466"/>
    </location>
</feature>
<dbReference type="Proteomes" id="UP000799421">
    <property type="component" value="Unassembled WGS sequence"/>
</dbReference>
<feature type="region of interest" description="Disordered" evidence="1">
    <location>
        <begin position="425"/>
        <end position="468"/>
    </location>
</feature>
<feature type="compositionally biased region" description="Polar residues" evidence="1">
    <location>
        <begin position="547"/>
        <end position="559"/>
    </location>
</feature>
<name>A0A6A7C4V1_9PEZI</name>
<evidence type="ECO:0000313" key="2">
    <source>
        <dbReference type="EMBL" id="KAF2862403.1"/>
    </source>
</evidence>
<feature type="compositionally biased region" description="Low complexity" evidence="1">
    <location>
        <begin position="384"/>
        <end position="396"/>
    </location>
</feature>
<feature type="compositionally biased region" description="Basic and acidic residues" evidence="1">
    <location>
        <begin position="521"/>
        <end position="540"/>
    </location>
</feature>
<dbReference type="OrthoDB" id="5369841at2759"/>
<evidence type="ECO:0000313" key="3">
    <source>
        <dbReference type="Proteomes" id="UP000799421"/>
    </source>
</evidence>
<feature type="region of interest" description="Disordered" evidence="1">
    <location>
        <begin position="371"/>
        <end position="408"/>
    </location>
</feature>
<accession>A0A6A7C4V1</accession>
<feature type="compositionally biased region" description="Basic and acidic residues" evidence="1">
    <location>
        <begin position="483"/>
        <end position="496"/>
    </location>
</feature>
<reference evidence="2" key="1">
    <citation type="journal article" date="2020" name="Stud. Mycol.">
        <title>101 Dothideomycetes genomes: a test case for predicting lifestyles and emergence of pathogens.</title>
        <authorList>
            <person name="Haridas S."/>
            <person name="Albert R."/>
            <person name="Binder M."/>
            <person name="Bloem J."/>
            <person name="Labutti K."/>
            <person name="Salamov A."/>
            <person name="Andreopoulos B."/>
            <person name="Baker S."/>
            <person name="Barry K."/>
            <person name="Bills G."/>
            <person name="Bluhm B."/>
            <person name="Cannon C."/>
            <person name="Castanera R."/>
            <person name="Culley D."/>
            <person name="Daum C."/>
            <person name="Ezra D."/>
            <person name="Gonzalez J."/>
            <person name="Henrissat B."/>
            <person name="Kuo A."/>
            <person name="Liang C."/>
            <person name="Lipzen A."/>
            <person name="Lutzoni F."/>
            <person name="Magnuson J."/>
            <person name="Mondo S."/>
            <person name="Nolan M."/>
            <person name="Ohm R."/>
            <person name="Pangilinan J."/>
            <person name="Park H.-J."/>
            <person name="Ramirez L."/>
            <person name="Alfaro M."/>
            <person name="Sun H."/>
            <person name="Tritt A."/>
            <person name="Yoshinaga Y."/>
            <person name="Zwiers L.-H."/>
            <person name="Turgeon B."/>
            <person name="Goodwin S."/>
            <person name="Spatafora J."/>
            <person name="Crous P."/>
            <person name="Grigoriev I."/>
        </authorList>
    </citation>
    <scope>NUCLEOTIDE SEQUENCE</scope>
    <source>
        <strain evidence="2">CBS 480.64</strain>
    </source>
</reference>
<evidence type="ECO:0000256" key="1">
    <source>
        <dbReference type="SAM" id="MobiDB-lite"/>
    </source>
</evidence>
<gene>
    <name evidence="2" type="ORF">K470DRAFT_280951</name>
</gene>
<organism evidence="2 3">
    <name type="scientific">Piedraia hortae CBS 480.64</name>
    <dbReference type="NCBI Taxonomy" id="1314780"/>
    <lineage>
        <taxon>Eukaryota</taxon>
        <taxon>Fungi</taxon>
        <taxon>Dikarya</taxon>
        <taxon>Ascomycota</taxon>
        <taxon>Pezizomycotina</taxon>
        <taxon>Dothideomycetes</taxon>
        <taxon>Dothideomycetidae</taxon>
        <taxon>Capnodiales</taxon>
        <taxon>Piedraiaceae</taxon>
        <taxon>Piedraia</taxon>
    </lineage>
</organism>
<keyword evidence="3" id="KW-1185">Reference proteome</keyword>
<dbReference type="AlphaFoldDB" id="A0A6A7C4V1"/>